<accession>A0A5K7S9E7</accession>
<name>A0A5K7S9E7_9BACT</name>
<organism evidence="2 3">
    <name type="scientific">Aquipluma nitroreducens</name>
    <dbReference type="NCBI Taxonomy" id="2010828"/>
    <lineage>
        <taxon>Bacteria</taxon>
        <taxon>Pseudomonadati</taxon>
        <taxon>Bacteroidota</taxon>
        <taxon>Bacteroidia</taxon>
        <taxon>Marinilabiliales</taxon>
        <taxon>Prolixibacteraceae</taxon>
        <taxon>Aquipluma</taxon>
    </lineage>
</organism>
<keyword evidence="3" id="KW-1185">Reference proteome</keyword>
<evidence type="ECO:0000256" key="1">
    <source>
        <dbReference type="SAM" id="SignalP"/>
    </source>
</evidence>
<sequence>MKKAFLSLILFEFLIASLFAQPEKIPYLGDKPGTFEILSRTNYSIYQKFTPAEMAANMKRIKELVSIVRQDSVLAEIKGFMGRTRIYDISNTQKCNFGVPARVSFEFSDYLYSKGKISYNTIEPPEWSILLNHMSGYWNGFNTEKCMFTIPFKKETIAPGIDVYDNVTYVIYDPSRPPYWLPVTVEEAFALAREEAKKEKDEIAAQYTKQFLDNEWAAISPANLKNQAYYGGGISRVSDSPGMEGQDNLFPPIVKVNPEYWNKNLPKSAIQFIVLTISMDKKYLRHEYESIVKHKYFGETCNLEKFLISYDEEEIKKLTQLIGK</sequence>
<feature type="signal peptide" evidence="1">
    <location>
        <begin position="1"/>
        <end position="20"/>
    </location>
</feature>
<dbReference type="EMBL" id="AP018694">
    <property type="protein sequence ID" value="BBE18208.1"/>
    <property type="molecule type" value="Genomic_DNA"/>
</dbReference>
<keyword evidence="1" id="KW-0732">Signal</keyword>
<dbReference type="KEGG" id="anf:AQPE_2369"/>
<proteinExistence type="predicted"/>
<dbReference type="Proteomes" id="UP001193389">
    <property type="component" value="Chromosome"/>
</dbReference>
<protein>
    <submittedName>
        <fullName evidence="2">Uncharacterized protein</fullName>
    </submittedName>
</protein>
<evidence type="ECO:0000313" key="3">
    <source>
        <dbReference type="Proteomes" id="UP001193389"/>
    </source>
</evidence>
<gene>
    <name evidence="2" type="ORF">AQPE_2369</name>
</gene>
<dbReference type="AlphaFoldDB" id="A0A5K7S9E7"/>
<evidence type="ECO:0000313" key="2">
    <source>
        <dbReference type="EMBL" id="BBE18208.1"/>
    </source>
</evidence>
<reference evidence="2" key="1">
    <citation type="journal article" date="2020" name="Int. J. Syst. Evol. Microbiol.">
        <title>Aquipluma nitroreducens gen. nov. sp. nov., a novel facultatively anaerobic bacterium isolated from a freshwater lake.</title>
        <authorList>
            <person name="Watanabe M."/>
            <person name="Kojima H."/>
            <person name="Fukui M."/>
        </authorList>
    </citation>
    <scope>NUCLEOTIDE SEQUENCE</scope>
    <source>
        <strain evidence="2">MeG22</strain>
    </source>
</reference>
<feature type="chain" id="PRO_5024466196" evidence="1">
    <location>
        <begin position="21"/>
        <end position="324"/>
    </location>
</feature>
<dbReference type="RefSeq" id="WP_318351133.1">
    <property type="nucleotide sequence ID" value="NZ_AP018694.1"/>
</dbReference>